<protein>
    <submittedName>
        <fullName evidence="2">Uncharacterized protein</fullName>
    </submittedName>
</protein>
<reference evidence="3" key="1">
    <citation type="submission" date="2016-10" db="EMBL/GenBank/DDBJ databases">
        <title>Comparative genomics uncovers the prolific and rare metabolic potential of the cyanobacterial genus Moorea.</title>
        <authorList>
            <person name="Leao T."/>
            <person name="Castelao G."/>
            <person name="Korobeynikov A."/>
            <person name="Monroe E.A."/>
            <person name="Podell S."/>
            <person name="Glukhov E."/>
            <person name="Allen E."/>
            <person name="Gerwick W.H."/>
            <person name="Gerwick L."/>
        </authorList>
    </citation>
    <scope>NUCLEOTIDE SEQUENCE [LARGE SCALE GENOMIC DNA]</scope>
    <source>
        <strain evidence="3">PAL-8-15-08-1</strain>
    </source>
</reference>
<keyword evidence="1" id="KW-1133">Transmembrane helix</keyword>
<gene>
    <name evidence="2" type="ORF">BJP34_34605</name>
</gene>
<dbReference type="AlphaFoldDB" id="A0A1D8U269"/>
<proteinExistence type="predicted"/>
<evidence type="ECO:0000313" key="2">
    <source>
        <dbReference type="EMBL" id="AOX03884.1"/>
    </source>
</evidence>
<evidence type="ECO:0000256" key="1">
    <source>
        <dbReference type="SAM" id="Phobius"/>
    </source>
</evidence>
<feature type="transmembrane region" description="Helical" evidence="1">
    <location>
        <begin position="38"/>
        <end position="56"/>
    </location>
</feature>
<keyword evidence="1" id="KW-0472">Membrane</keyword>
<accession>A0A1D8U269</accession>
<keyword evidence="1" id="KW-0812">Transmembrane</keyword>
<name>A0A1D8U269_9CYAN</name>
<dbReference type="STRING" id="1458985.BJP34_34605"/>
<dbReference type="Proteomes" id="UP000177870">
    <property type="component" value="Chromosome"/>
</dbReference>
<dbReference type="EMBL" id="CP017599">
    <property type="protein sequence ID" value="AOX03884.1"/>
    <property type="molecule type" value="Genomic_DNA"/>
</dbReference>
<organism evidence="2 3">
    <name type="scientific">Moorena producens PAL-8-15-08-1</name>
    <dbReference type="NCBI Taxonomy" id="1458985"/>
    <lineage>
        <taxon>Bacteria</taxon>
        <taxon>Bacillati</taxon>
        <taxon>Cyanobacteriota</taxon>
        <taxon>Cyanophyceae</taxon>
        <taxon>Coleofasciculales</taxon>
        <taxon>Coleofasciculaceae</taxon>
        <taxon>Moorena</taxon>
    </lineage>
</organism>
<dbReference type="KEGG" id="mpro:BJP34_34605"/>
<evidence type="ECO:0000313" key="3">
    <source>
        <dbReference type="Proteomes" id="UP000177870"/>
    </source>
</evidence>
<sequence>MQNKLSKNFVDIKKYQKTCRFKISCPAKFIPHLMRIRCGMNFAQSMYGIAIIYVLINKAENAGLSAI</sequence>